<evidence type="ECO:0000313" key="1">
    <source>
        <dbReference type="EMBL" id="CAI7992711.1"/>
    </source>
</evidence>
<keyword evidence="2" id="KW-1185">Reference proteome</keyword>
<dbReference type="AlphaFoldDB" id="A0AA35QVB4"/>
<proteinExistence type="predicted"/>
<organism evidence="1 2">
    <name type="scientific">Geodia barretti</name>
    <name type="common">Barrett's horny sponge</name>
    <dbReference type="NCBI Taxonomy" id="519541"/>
    <lineage>
        <taxon>Eukaryota</taxon>
        <taxon>Metazoa</taxon>
        <taxon>Porifera</taxon>
        <taxon>Demospongiae</taxon>
        <taxon>Heteroscleromorpha</taxon>
        <taxon>Tetractinellida</taxon>
        <taxon>Astrophorina</taxon>
        <taxon>Geodiidae</taxon>
        <taxon>Geodia</taxon>
    </lineage>
</organism>
<accession>A0AA35QVB4</accession>
<gene>
    <name evidence="1" type="ORF">GBAR_LOCUS1084</name>
</gene>
<dbReference type="Proteomes" id="UP001174909">
    <property type="component" value="Unassembled WGS sequence"/>
</dbReference>
<sequence length="80" mass="8866">MPREECRAGCKEVGVGRPCTSSGTVELCNYAICRTASHAILVIKLIYPPNYHNNDSTTITVTQATPINFVVTKRDLWPRS</sequence>
<dbReference type="EMBL" id="CASHTH010000156">
    <property type="protein sequence ID" value="CAI7992711.1"/>
    <property type="molecule type" value="Genomic_DNA"/>
</dbReference>
<reference evidence="1" key="1">
    <citation type="submission" date="2023-03" db="EMBL/GenBank/DDBJ databases">
        <authorList>
            <person name="Steffen K."/>
            <person name="Cardenas P."/>
        </authorList>
    </citation>
    <scope>NUCLEOTIDE SEQUENCE</scope>
</reference>
<name>A0AA35QVB4_GEOBA</name>
<evidence type="ECO:0000313" key="2">
    <source>
        <dbReference type="Proteomes" id="UP001174909"/>
    </source>
</evidence>
<protein>
    <submittedName>
        <fullName evidence="1">Uncharacterized protein</fullName>
    </submittedName>
</protein>
<comment type="caution">
    <text evidence="1">The sequence shown here is derived from an EMBL/GenBank/DDBJ whole genome shotgun (WGS) entry which is preliminary data.</text>
</comment>